<dbReference type="Pfam" id="PF07715">
    <property type="entry name" value="Plug"/>
    <property type="match status" value="1"/>
</dbReference>
<gene>
    <name evidence="9" type="ORF">Rain11_2174</name>
</gene>
<dbReference type="InterPro" id="IPR039426">
    <property type="entry name" value="TonB-dep_rcpt-like"/>
</dbReference>
<keyword evidence="7" id="KW-0998">Cell outer membrane</keyword>
<dbReference type="InterPro" id="IPR008969">
    <property type="entry name" value="CarboxyPept-like_regulatory"/>
</dbReference>
<feature type="domain" description="TonB-dependent receptor plug" evidence="8">
    <location>
        <begin position="129"/>
        <end position="221"/>
    </location>
</feature>
<evidence type="ECO:0000256" key="3">
    <source>
        <dbReference type="ARBA" id="ARBA00022452"/>
    </source>
</evidence>
<dbReference type="GO" id="GO:0009279">
    <property type="term" value="C:cell outer membrane"/>
    <property type="evidence" value="ECO:0007669"/>
    <property type="project" value="UniProtKB-SubCell"/>
</dbReference>
<dbReference type="GO" id="GO:0044718">
    <property type="term" value="P:siderophore transmembrane transport"/>
    <property type="evidence" value="ECO:0007669"/>
    <property type="project" value="TreeGrafter"/>
</dbReference>
<dbReference type="PANTHER" id="PTHR30069:SF29">
    <property type="entry name" value="HEMOGLOBIN AND HEMOGLOBIN-HAPTOGLOBIN-BINDING PROTEIN 1-RELATED"/>
    <property type="match status" value="1"/>
</dbReference>
<dbReference type="GO" id="GO:0015344">
    <property type="term" value="F:siderophore uptake transmembrane transporter activity"/>
    <property type="evidence" value="ECO:0007669"/>
    <property type="project" value="TreeGrafter"/>
</dbReference>
<evidence type="ECO:0000256" key="5">
    <source>
        <dbReference type="ARBA" id="ARBA00022729"/>
    </source>
</evidence>
<keyword evidence="2" id="KW-0813">Transport</keyword>
<reference evidence="9 10" key="1">
    <citation type="submission" date="2017-06" db="EMBL/GenBank/DDBJ databases">
        <title>Raineya orbicola gen. nov., sp. nov. a slightly thermophilic bacterium of the phylum Bacteroidetes and the description of Raineyaceae fam. nov.</title>
        <authorList>
            <person name="Albuquerque L."/>
            <person name="Polonia A.R.M."/>
            <person name="Barroso C."/>
            <person name="Froufe H.J.C."/>
            <person name="Lage O."/>
            <person name="Lobo-Da-Cunha A."/>
            <person name="Egas C."/>
            <person name="Da Costa M.S."/>
        </authorList>
    </citation>
    <scope>NUCLEOTIDE SEQUENCE [LARGE SCALE GENOMIC DNA]</scope>
    <source>
        <strain evidence="9 10">SPSPC-11</strain>
    </source>
</reference>
<dbReference type="Gene3D" id="2.170.130.10">
    <property type="entry name" value="TonB-dependent receptor, plug domain"/>
    <property type="match status" value="1"/>
</dbReference>
<evidence type="ECO:0000313" key="9">
    <source>
        <dbReference type="EMBL" id="PKQ67069.1"/>
    </source>
</evidence>
<dbReference type="AlphaFoldDB" id="A0A2N3I9U2"/>
<dbReference type="EMBL" id="NKXO01000038">
    <property type="protein sequence ID" value="PKQ67069.1"/>
    <property type="molecule type" value="Genomic_DNA"/>
</dbReference>
<dbReference type="SUPFAM" id="SSF49464">
    <property type="entry name" value="Carboxypeptidase regulatory domain-like"/>
    <property type="match status" value="1"/>
</dbReference>
<name>A0A2N3I9U2_9BACT</name>
<comment type="caution">
    <text evidence="9">The sequence shown here is derived from an EMBL/GenBank/DDBJ whole genome shotgun (WGS) entry which is preliminary data.</text>
</comment>
<dbReference type="Gene3D" id="2.40.170.20">
    <property type="entry name" value="TonB-dependent receptor, beta-barrel domain"/>
    <property type="match status" value="1"/>
</dbReference>
<keyword evidence="5" id="KW-0732">Signal</keyword>
<dbReference type="PANTHER" id="PTHR30069">
    <property type="entry name" value="TONB-DEPENDENT OUTER MEMBRANE RECEPTOR"/>
    <property type="match status" value="1"/>
</dbReference>
<dbReference type="InterPro" id="IPR036942">
    <property type="entry name" value="Beta-barrel_TonB_sf"/>
</dbReference>
<protein>
    <submittedName>
        <fullName evidence="9">TonB-dependent Receptor Plug Domain</fullName>
    </submittedName>
</protein>
<sequence length="790" mass="90881">MKYRFLLALGFLLGELHAQCTASIHGHIYQKDTKISLSDVQVRIEPLGKILQTNAEGEFELLNICEGEYQIFLEKEDFLPLHIVVELKKNEHFHKDIFLQADNQAIASVEVLGSMEKPFSTQTQNFLIGQELELLRGKTLGEMLKSITGVFTFNTGAGISKPMIHGLHSQRITILNNGIRQEGQQWGEEHAPEIDVFSAEQVSVIKGAAGVRYGSDAMGGVVMLNPLPLPTEKKLHGKAYLIGHSNNRMGNLALQIEKAFGKGWAWRWQGSAKRGGDFHSPTYVLSNTGVQELNFATTLGIERKKWQAEAYLSRYDADIGILRAAHTGNINDLAVSISRPEPWYVAPFTYEIQNPRQKIVHYLAKISSKITLDHLGTLSLQYALQWNDRKEFDIRRGGRSTIPALSLQLQTHTFDAVLEHHAWKNFQGSLGASTLWQDNYNVPGTGITPLLPNFTNFSQGIFWVERFVKPTYELEWGLRYDFRHTEVRTFQNRVRITPNYQFHWGTATLGYLYRKWQNIVMKTNFATTFRPPHTAELFSQGLHLGIGNIQQGLLFENGSLNPDKNFALEKSYKWIGTIQYQKGAWQWEISPYHHWIDNFIYATPTDIRLTIQGYFPVFSYVQRDVVLRGIDAMQKFQRGNWQWQSKFSYLNAFVRKNNEAIINMPPLRWENRWAWERKNWGKLQNTSFFVSALYVARQNNAPRVIEPSRFENISSEEKEQILAEGTFDFMLAPAGYWLWGAGASSTFKNLTATLQVENLTNTIFRDYLNRWRYYANDVGRNFILQISYIF</sequence>
<dbReference type="SUPFAM" id="SSF56935">
    <property type="entry name" value="Porins"/>
    <property type="match status" value="1"/>
</dbReference>
<keyword evidence="6" id="KW-0472">Membrane</keyword>
<evidence type="ECO:0000256" key="7">
    <source>
        <dbReference type="ARBA" id="ARBA00023237"/>
    </source>
</evidence>
<keyword evidence="4" id="KW-0812">Transmembrane</keyword>
<evidence type="ECO:0000313" key="10">
    <source>
        <dbReference type="Proteomes" id="UP000233387"/>
    </source>
</evidence>
<evidence type="ECO:0000259" key="8">
    <source>
        <dbReference type="Pfam" id="PF07715"/>
    </source>
</evidence>
<dbReference type="RefSeq" id="WP_165778126.1">
    <property type="nucleotide sequence ID" value="NZ_NKXO01000038.1"/>
</dbReference>
<proteinExistence type="predicted"/>
<keyword evidence="3" id="KW-1134">Transmembrane beta strand</keyword>
<evidence type="ECO:0000256" key="4">
    <source>
        <dbReference type="ARBA" id="ARBA00022692"/>
    </source>
</evidence>
<evidence type="ECO:0000256" key="2">
    <source>
        <dbReference type="ARBA" id="ARBA00022448"/>
    </source>
</evidence>
<comment type="subcellular location">
    <subcellularLocation>
        <location evidence="1">Cell outer membrane</location>
        <topology evidence="1">Multi-pass membrane protein</topology>
    </subcellularLocation>
</comment>
<dbReference type="Proteomes" id="UP000233387">
    <property type="component" value="Unassembled WGS sequence"/>
</dbReference>
<keyword evidence="9" id="KW-0675">Receptor</keyword>
<dbReference type="InterPro" id="IPR012910">
    <property type="entry name" value="Plug_dom"/>
</dbReference>
<evidence type="ECO:0000256" key="6">
    <source>
        <dbReference type="ARBA" id="ARBA00023136"/>
    </source>
</evidence>
<evidence type="ECO:0000256" key="1">
    <source>
        <dbReference type="ARBA" id="ARBA00004571"/>
    </source>
</evidence>
<dbReference type="InterPro" id="IPR037066">
    <property type="entry name" value="Plug_dom_sf"/>
</dbReference>
<keyword evidence="10" id="KW-1185">Reference proteome</keyword>
<organism evidence="9 10">
    <name type="scientific">Raineya orbicola</name>
    <dbReference type="NCBI Taxonomy" id="2016530"/>
    <lineage>
        <taxon>Bacteria</taxon>
        <taxon>Pseudomonadati</taxon>
        <taxon>Bacteroidota</taxon>
        <taxon>Cytophagia</taxon>
        <taxon>Cytophagales</taxon>
        <taxon>Raineyaceae</taxon>
        <taxon>Raineya</taxon>
    </lineage>
</organism>
<accession>A0A2N3I9U2</accession>